<gene>
    <name evidence="1" type="ORF">VTK73DRAFT_1844</name>
</gene>
<dbReference type="EMBL" id="JAZHXJ010000148">
    <property type="protein sequence ID" value="KAL1871876.1"/>
    <property type="molecule type" value="Genomic_DNA"/>
</dbReference>
<organism evidence="1 2">
    <name type="scientific">Phialemonium thermophilum</name>
    <dbReference type="NCBI Taxonomy" id="223376"/>
    <lineage>
        <taxon>Eukaryota</taxon>
        <taxon>Fungi</taxon>
        <taxon>Dikarya</taxon>
        <taxon>Ascomycota</taxon>
        <taxon>Pezizomycotina</taxon>
        <taxon>Sordariomycetes</taxon>
        <taxon>Sordariomycetidae</taxon>
        <taxon>Cephalothecales</taxon>
        <taxon>Cephalothecaceae</taxon>
        <taxon>Phialemonium</taxon>
    </lineage>
</organism>
<evidence type="ECO:0000313" key="2">
    <source>
        <dbReference type="Proteomes" id="UP001586593"/>
    </source>
</evidence>
<protein>
    <submittedName>
        <fullName evidence="1">Uncharacterized protein</fullName>
    </submittedName>
</protein>
<sequence>MGEAAECPSSRGWESQRRRGVIRRCDALLSLGCSRSQARGCGRRRKAGEQVVQAIKTLRAGIGAKRSTGQRRCVVRNYRARKIEDEKDIIMTVIKRWTSKTCCSLHRLWEIPYSGRIDESSFVYRVGGAAVIRQSKEREAVKKMGEMKLQCTGITS</sequence>
<proteinExistence type="predicted"/>
<comment type="caution">
    <text evidence="1">The sequence shown here is derived from an EMBL/GenBank/DDBJ whole genome shotgun (WGS) entry which is preliminary data.</text>
</comment>
<accession>A0ABR3X7G4</accession>
<reference evidence="1 2" key="1">
    <citation type="journal article" date="2024" name="Commun. Biol.">
        <title>Comparative genomic analysis of thermophilic fungi reveals convergent evolutionary adaptations and gene losses.</title>
        <authorList>
            <person name="Steindorff A.S."/>
            <person name="Aguilar-Pontes M.V."/>
            <person name="Robinson A.J."/>
            <person name="Andreopoulos B."/>
            <person name="LaButti K."/>
            <person name="Kuo A."/>
            <person name="Mondo S."/>
            <person name="Riley R."/>
            <person name="Otillar R."/>
            <person name="Haridas S."/>
            <person name="Lipzen A."/>
            <person name="Grimwood J."/>
            <person name="Schmutz J."/>
            <person name="Clum A."/>
            <person name="Reid I.D."/>
            <person name="Moisan M.C."/>
            <person name="Butler G."/>
            <person name="Nguyen T.T.M."/>
            <person name="Dewar K."/>
            <person name="Conant G."/>
            <person name="Drula E."/>
            <person name="Henrissat B."/>
            <person name="Hansel C."/>
            <person name="Singer S."/>
            <person name="Hutchinson M.I."/>
            <person name="de Vries R.P."/>
            <person name="Natvig D.O."/>
            <person name="Powell A.J."/>
            <person name="Tsang A."/>
            <person name="Grigoriev I.V."/>
        </authorList>
    </citation>
    <scope>NUCLEOTIDE SEQUENCE [LARGE SCALE GENOMIC DNA]</scope>
    <source>
        <strain evidence="1 2">ATCC 24622</strain>
    </source>
</reference>
<dbReference type="Proteomes" id="UP001586593">
    <property type="component" value="Unassembled WGS sequence"/>
</dbReference>
<name>A0ABR3X7G4_9PEZI</name>
<evidence type="ECO:0000313" key="1">
    <source>
        <dbReference type="EMBL" id="KAL1871876.1"/>
    </source>
</evidence>
<keyword evidence="2" id="KW-1185">Reference proteome</keyword>